<proteinExistence type="predicted"/>
<accession>A0A8S2SGJ9</accession>
<dbReference type="EMBL" id="CAJOBJ010046812">
    <property type="protein sequence ID" value="CAF4354545.1"/>
    <property type="molecule type" value="Genomic_DNA"/>
</dbReference>
<reference evidence="1" key="1">
    <citation type="submission" date="2021-02" db="EMBL/GenBank/DDBJ databases">
        <authorList>
            <person name="Nowell W R."/>
        </authorList>
    </citation>
    <scope>NUCLEOTIDE SEQUENCE</scope>
</reference>
<feature type="non-terminal residue" evidence="1">
    <location>
        <position position="1"/>
    </location>
</feature>
<gene>
    <name evidence="1" type="ORF">BYL167_LOCUS24737</name>
    <name evidence="2" type="ORF">GIL414_LOCUS28120</name>
</gene>
<dbReference type="Proteomes" id="UP000681967">
    <property type="component" value="Unassembled WGS sequence"/>
</dbReference>
<protein>
    <submittedName>
        <fullName evidence="1">Uncharacterized protein</fullName>
    </submittedName>
</protein>
<dbReference type="AlphaFoldDB" id="A0A8S2SGJ9"/>
<sequence>IDGDLSFDAIVQKLVNEITAEREYSNERYQALERVYNDLQSGELS</sequence>
<evidence type="ECO:0000313" key="3">
    <source>
        <dbReference type="Proteomes" id="UP000681967"/>
    </source>
</evidence>
<comment type="caution">
    <text evidence="1">The sequence shown here is derived from an EMBL/GenBank/DDBJ whole genome shotgun (WGS) entry which is preliminary data.</text>
</comment>
<evidence type="ECO:0000313" key="2">
    <source>
        <dbReference type="EMBL" id="CAF4354545.1"/>
    </source>
</evidence>
<dbReference type="EMBL" id="CAJOBH010022500">
    <property type="protein sequence ID" value="CAF4229893.1"/>
    <property type="molecule type" value="Genomic_DNA"/>
</dbReference>
<dbReference type="Proteomes" id="UP000681720">
    <property type="component" value="Unassembled WGS sequence"/>
</dbReference>
<name>A0A8S2SGJ9_9BILA</name>
<evidence type="ECO:0000313" key="1">
    <source>
        <dbReference type="EMBL" id="CAF4229893.1"/>
    </source>
</evidence>
<organism evidence="1 3">
    <name type="scientific">Rotaria magnacalcarata</name>
    <dbReference type="NCBI Taxonomy" id="392030"/>
    <lineage>
        <taxon>Eukaryota</taxon>
        <taxon>Metazoa</taxon>
        <taxon>Spiralia</taxon>
        <taxon>Gnathifera</taxon>
        <taxon>Rotifera</taxon>
        <taxon>Eurotatoria</taxon>
        <taxon>Bdelloidea</taxon>
        <taxon>Philodinida</taxon>
        <taxon>Philodinidae</taxon>
        <taxon>Rotaria</taxon>
    </lineage>
</organism>